<keyword evidence="1" id="KW-0489">Methyltransferase</keyword>
<organism evidence="1 2">
    <name type="scientific">Aeromicrobium terrae</name>
    <dbReference type="NCBI Taxonomy" id="2498846"/>
    <lineage>
        <taxon>Bacteria</taxon>
        <taxon>Bacillati</taxon>
        <taxon>Actinomycetota</taxon>
        <taxon>Actinomycetes</taxon>
        <taxon>Propionibacteriales</taxon>
        <taxon>Nocardioidaceae</taxon>
        <taxon>Aeromicrobium</taxon>
    </lineage>
</organism>
<protein>
    <submittedName>
        <fullName evidence="1">Class I SAM-dependent methyltransferase</fullName>
    </submittedName>
</protein>
<sequence length="312" mass="34394">MESSGVERAGSLFTEFAVEPRCEACLSTAIEHHPTSRKSGSVIYECSVCGLHGMATRPKLEALAEFATTYDRDMYADWVDITRAGQLDHDHAEVLDRIESLVGGSEGRSIFDVGAGAGSFLSMARDRGFHPTGNDLSQGAVDLAGESGIELLLGDLSEIDDAGEHDVATLWCVLAHVPDGDQLLKDVFDVLKPGGLMYLQTPRWSAMDTMGMKAHDWTRGRMTKITDRRLAMHHMVLHTADSIRAQLERLGFEVVAVEPHVRYTLTTASYLGSLGFGETWQQRLAKPIDGLLNRDLFFRNVLDVYARRPLDA</sequence>
<keyword evidence="1" id="KW-0808">Transferase</keyword>
<dbReference type="Pfam" id="PF13489">
    <property type="entry name" value="Methyltransf_23"/>
    <property type="match status" value="1"/>
</dbReference>
<gene>
    <name evidence="1" type="ORF">FHP06_09280</name>
</gene>
<dbReference type="Proteomes" id="UP000321571">
    <property type="component" value="Unassembled WGS sequence"/>
</dbReference>
<reference evidence="1 2" key="1">
    <citation type="submission" date="2019-06" db="EMBL/GenBank/DDBJ databases">
        <title>Aeromicrobium sp. nov., isolated from a maize field.</title>
        <authorList>
            <person name="Lin S.-Y."/>
            <person name="Tsai C.-F."/>
            <person name="Young C.-C."/>
        </authorList>
    </citation>
    <scope>NUCLEOTIDE SEQUENCE [LARGE SCALE GENOMIC DNA]</scope>
    <source>
        <strain evidence="1 2">CC-CFT486</strain>
    </source>
</reference>
<dbReference type="GO" id="GO:0032259">
    <property type="term" value="P:methylation"/>
    <property type="evidence" value="ECO:0007669"/>
    <property type="project" value="UniProtKB-KW"/>
</dbReference>
<proteinExistence type="predicted"/>
<dbReference type="CDD" id="cd02440">
    <property type="entry name" value="AdoMet_MTases"/>
    <property type="match status" value="1"/>
</dbReference>
<comment type="caution">
    <text evidence="1">The sequence shown here is derived from an EMBL/GenBank/DDBJ whole genome shotgun (WGS) entry which is preliminary data.</text>
</comment>
<dbReference type="AlphaFoldDB" id="A0A5C8NJL0"/>
<dbReference type="OrthoDB" id="189743at2"/>
<dbReference type="InterPro" id="IPR029063">
    <property type="entry name" value="SAM-dependent_MTases_sf"/>
</dbReference>
<dbReference type="PANTHER" id="PTHR43861">
    <property type="entry name" value="TRANS-ACONITATE 2-METHYLTRANSFERASE-RELATED"/>
    <property type="match status" value="1"/>
</dbReference>
<dbReference type="EMBL" id="VDUX01000004">
    <property type="protein sequence ID" value="TXL60623.1"/>
    <property type="molecule type" value="Genomic_DNA"/>
</dbReference>
<dbReference type="SUPFAM" id="SSF53335">
    <property type="entry name" value="S-adenosyl-L-methionine-dependent methyltransferases"/>
    <property type="match status" value="1"/>
</dbReference>
<name>A0A5C8NJL0_9ACTN</name>
<dbReference type="Gene3D" id="3.40.50.150">
    <property type="entry name" value="Vaccinia Virus protein VP39"/>
    <property type="match status" value="1"/>
</dbReference>
<keyword evidence="2" id="KW-1185">Reference proteome</keyword>
<dbReference type="GO" id="GO:0008168">
    <property type="term" value="F:methyltransferase activity"/>
    <property type="evidence" value="ECO:0007669"/>
    <property type="project" value="UniProtKB-KW"/>
</dbReference>
<evidence type="ECO:0000313" key="2">
    <source>
        <dbReference type="Proteomes" id="UP000321571"/>
    </source>
</evidence>
<evidence type="ECO:0000313" key="1">
    <source>
        <dbReference type="EMBL" id="TXL60623.1"/>
    </source>
</evidence>
<accession>A0A5C8NJL0</accession>
<dbReference type="RefSeq" id="WP_147686086.1">
    <property type="nucleotide sequence ID" value="NZ_VDUX01000004.1"/>
</dbReference>